<keyword evidence="4" id="KW-1185">Reference proteome</keyword>
<evidence type="ECO:0008006" key="5">
    <source>
        <dbReference type="Google" id="ProtNLM"/>
    </source>
</evidence>
<accession>A0A2Z2HE68</accession>
<dbReference type="KEGG" id="kus:B9G99_12270"/>
<feature type="coiled-coil region" evidence="1">
    <location>
        <begin position="97"/>
        <end position="124"/>
    </location>
</feature>
<proteinExistence type="predicted"/>
<reference evidence="3 4" key="1">
    <citation type="journal article" date="2017" name="Int. J. Syst. Evol. Microbiol.">
        <title>Kushneria konosiri sp. nov., isolated from the Korean salt-fermented seafood Daemi-jeot.</title>
        <authorList>
            <person name="Yun J.H."/>
            <person name="Park S.K."/>
            <person name="Lee J.Y."/>
            <person name="Jung M.J."/>
            <person name="Bae J.W."/>
        </authorList>
    </citation>
    <scope>NUCLEOTIDE SEQUENCE [LARGE SCALE GENOMIC DNA]</scope>
    <source>
        <strain evidence="3 4">X49</strain>
    </source>
</reference>
<dbReference type="InterPro" id="IPR025048">
    <property type="entry name" value="DUF3987"/>
</dbReference>
<feature type="compositionally biased region" description="Basic and acidic residues" evidence="2">
    <location>
        <begin position="141"/>
        <end position="155"/>
    </location>
</feature>
<feature type="region of interest" description="Disordered" evidence="2">
    <location>
        <begin position="537"/>
        <end position="585"/>
    </location>
</feature>
<dbReference type="OrthoDB" id="9067983at2"/>
<feature type="compositionally biased region" description="Low complexity" evidence="2">
    <location>
        <begin position="537"/>
        <end position="548"/>
    </location>
</feature>
<feature type="region of interest" description="Disordered" evidence="2">
    <location>
        <begin position="134"/>
        <end position="155"/>
    </location>
</feature>
<evidence type="ECO:0000256" key="1">
    <source>
        <dbReference type="SAM" id="Coils"/>
    </source>
</evidence>
<dbReference type="Pfam" id="PF13148">
    <property type="entry name" value="DUF3987"/>
    <property type="match status" value="1"/>
</dbReference>
<organism evidence="3 4">
    <name type="scientific">Kushneria konosiri</name>
    <dbReference type="NCBI Taxonomy" id="698828"/>
    <lineage>
        <taxon>Bacteria</taxon>
        <taxon>Pseudomonadati</taxon>
        <taxon>Pseudomonadota</taxon>
        <taxon>Gammaproteobacteria</taxon>
        <taxon>Oceanospirillales</taxon>
        <taxon>Halomonadaceae</taxon>
        <taxon>Kushneria</taxon>
    </lineage>
</organism>
<dbReference type="RefSeq" id="WP_086622414.1">
    <property type="nucleotide sequence ID" value="NZ_CP021323.1"/>
</dbReference>
<evidence type="ECO:0000313" key="3">
    <source>
        <dbReference type="EMBL" id="ARS53537.1"/>
    </source>
</evidence>
<evidence type="ECO:0000313" key="4">
    <source>
        <dbReference type="Proteomes" id="UP000250025"/>
    </source>
</evidence>
<dbReference type="Proteomes" id="UP000250025">
    <property type="component" value="Chromosome"/>
</dbReference>
<name>A0A2Z2HE68_9GAMM</name>
<keyword evidence="1" id="KW-0175">Coiled coil</keyword>
<gene>
    <name evidence="3" type="ORF">B9G99_12270</name>
</gene>
<dbReference type="AlphaFoldDB" id="A0A2Z2HE68"/>
<evidence type="ECO:0000256" key="2">
    <source>
        <dbReference type="SAM" id="MobiDB-lite"/>
    </source>
</evidence>
<dbReference type="EMBL" id="CP021323">
    <property type="protein sequence ID" value="ARS53537.1"/>
    <property type="molecule type" value="Genomic_DNA"/>
</dbReference>
<protein>
    <recommendedName>
        <fullName evidence="5">DUF3987 domain-containing protein</fullName>
    </recommendedName>
</protein>
<sequence length="585" mass="65792">MSYPFQAVLPAPGHFNPQRLAPTLLWQSSHELSQNCQVSMELTVLTLLAGVSMVAQGRYDLKMPYGAIKPTSINVLGVAGSGEGKSLLYDKVLYVILEAQRQQRREWRKRLDTHQGELEEWRTEEKVLTQAIYRKQTKGGTAERERQSLRELHRRRPEPPREFRLLYEDTTPEALFSGLETAIPSAALATDEAEVFFKGAMNRARSHINSLWSGGGTVITRVTKDDIVLDDARLMLLLMVQPGILQEYMEAQGQQARDSGMLARFLVCAPPSVRGQRFYSLHTTPAWEAWKQAEARLATLTRENLILTHAPDMPREVLEFTEEGAACWIQVANEIERQMGPGGYYEACPDHGSKLAENVARVTALIHLFEGHEDGIVAETVLMAMDLCLFYSGQFQQVFMPPPREEQDAFCLNEWFNELRQFNWRIIRYNDVRQRAPRSLRDKKRLKAALEVLIAQQQVVVFTALYRSDALSGAAEHEQLLIPPFALSPSGAASTTLSHVAVSRACSTACHDIASGNRSRQACRLSTWCVARIASTASSGSSPNRSSSKYNRTPWTPSRKPRSWISSASMRADPSLRKASRRCRS</sequence>